<reference evidence="3 4" key="1">
    <citation type="journal article" date="2021" name="Int. J. Syst. Evol. Microbiol.">
        <title>Steroidobacter gossypii sp. nov., isolated from soil of cotton cropping field.</title>
        <authorList>
            <person name="Huang R."/>
            <person name="Yang S."/>
            <person name="Zhen C."/>
            <person name="Liu W."/>
        </authorList>
    </citation>
    <scope>NUCLEOTIDE SEQUENCE [LARGE SCALE GENOMIC DNA]</scope>
    <source>
        <strain evidence="3 4">S1-65</strain>
    </source>
</reference>
<comment type="caution">
    <text evidence="3">The sequence shown here is derived from an EMBL/GenBank/DDBJ whole genome shotgun (WGS) entry which is preliminary data.</text>
</comment>
<protein>
    <submittedName>
        <fullName evidence="3">DUF748 domain-containing protein</fullName>
    </submittedName>
</protein>
<keyword evidence="2" id="KW-0472">Membrane</keyword>
<organism evidence="3 4">
    <name type="scientific">Steroidobacter gossypii</name>
    <dbReference type="NCBI Taxonomy" id="2805490"/>
    <lineage>
        <taxon>Bacteria</taxon>
        <taxon>Pseudomonadati</taxon>
        <taxon>Pseudomonadota</taxon>
        <taxon>Gammaproteobacteria</taxon>
        <taxon>Steroidobacterales</taxon>
        <taxon>Steroidobacteraceae</taxon>
        <taxon>Steroidobacter</taxon>
    </lineage>
</organism>
<keyword evidence="2" id="KW-0812">Transmembrane</keyword>
<evidence type="ECO:0000256" key="1">
    <source>
        <dbReference type="SAM" id="MobiDB-lite"/>
    </source>
</evidence>
<sequence length="412" mass="45332">MAKSEQGTSEVTWAAWIADAASAVTAEVGMRRRDKWLTAFLVLVVVAVVIRAALPSVIRDRVNAQLQALEEYDGHIEDVDLSLIRGAYRIDHIKIVKTGSGAPVPFFSCDRVDFSIEWRSLLRGSLVAEGQFFSPDLNFVQGETKEQSQTGEGVNWAERIGELFPFRFNTVRVHNGTITFLAPGIDTQDAIRATNVQGQITNLTNVADSGKETFADFQTTAEVLDGGSARISGSVDPLAKQPTFDVNLQLNSVKLPQVNPWLRQYVKADAEAGDFELYLELAAAEGKFQGYAKPVLQNVNIYSSEEPEENPLKRIWEGLVDFAANVLENDEKQQVAARIPFTGTIENPETSVLQTIVSVLRNAFVSAFARSLEGSISVRAVRQNLEGIGEPAADDKDKKKSQRANDSRQTSR</sequence>
<dbReference type="EMBL" id="JAEVLS010000001">
    <property type="protein sequence ID" value="MBM0103874.1"/>
    <property type="molecule type" value="Genomic_DNA"/>
</dbReference>
<dbReference type="RefSeq" id="WP_203165825.1">
    <property type="nucleotide sequence ID" value="NZ_JAEVLS010000001.1"/>
</dbReference>
<evidence type="ECO:0000313" key="4">
    <source>
        <dbReference type="Proteomes" id="UP000661077"/>
    </source>
</evidence>
<evidence type="ECO:0000313" key="3">
    <source>
        <dbReference type="EMBL" id="MBM0103874.1"/>
    </source>
</evidence>
<keyword evidence="4" id="KW-1185">Reference proteome</keyword>
<proteinExistence type="predicted"/>
<keyword evidence="2" id="KW-1133">Transmembrane helix</keyword>
<name>A0ABS1WSD7_9GAMM</name>
<gene>
    <name evidence="3" type="ORF">JM946_03930</name>
</gene>
<feature type="transmembrane region" description="Helical" evidence="2">
    <location>
        <begin position="36"/>
        <end position="54"/>
    </location>
</feature>
<dbReference type="Proteomes" id="UP000661077">
    <property type="component" value="Unassembled WGS sequence"/>
</dbReference>
<accession>A0ABS1WSD7</accession>
<feature type="region of interest" description="Disordered" evidence="1">
    <location>
        <begin position="388"/>
        <end position="412"/>
    </location>
</feature>
<feature type="compositionally biased region" description="Basic and acidic residues" evidence="1">
    <location>
        <begin position="393"/>
        <end position="406"/>
    </location>
</feature>
<evidence type="ECO:0000256" key="2">
    <source>
        <dbReference type="SAM" id="Phobius"/>
    </source>
</evidence>
<dbReference type="InterPro" id="IPR008023">
    <property type="entry name" value="DUF748"/>
</dbReference>
<dbReference type="Pfam" id="PF05359">
    <property type="entry name" value="DUF748"/>
    <property type="match status" value="1"/>
</dbReference>